<dbReference type="SUPFAM" id="SSF53756">
    <property type="entry name" value="UDP-Glycosyltransferase/glycogen phosphorylase"/>
    <property type="match status" value="1"/>
</dbReference>
<reference evidence="3 4" key="1">
    <citation type="journal article" date="2012" name="Genome Biol.">
        <title>Genome and low-iron response of an oceanic diatom adapted to chronic iron limitation.</title>
        <authorList>
            <person name="Lommer M."/>
            <person name="Specht M."/>
            <person name="Roy A.S."/>
            <person name="Kraemer L."/>
            <person name="Andreson R."/>
            <person name="Gutowska M.A."/>
            <person name="Wolf J."/>
            <person name="Bergner S.V."/>
            <person name="Schilhabel M.B."/>
            <person name="Klostermeier U.C."/>
            <person name="Beiko R.G."/>
            <person name="Rosenstiel P."/>
            <person name="Hippler M."/>
            <person name="Laroche J."/>
        </authorList>
    </citation>
    <scope>NUCLEOTIDE SEQUENCE [LARGE SCALE GENOMIC DNA]</scope>
    <source>
        <strain evidence="3 4">CCMP1005</strain>
    </source>
</reference>
<dbReference type="AlphaFoldDB" id="K0TBB6"/>
<comment type="caution">
    <text evidence="3">The sequence shown here is derived from an EMBL/GenBank/DDBJ whole genome shotgun (WGS) entry which is preliminary data.</text>
</comment>
<dbReference type="eggNOG" id="KOG1192">
    <property type="taxonomic scope" value="Eukaryota"/>
</dbReference>
<evidence type="ECO:0000313" key="4">
    <source>
        <dbReference type="Proteomes" id="UP000266841"/>
    </source>
</evidence>
<dbReference type="InterPro" id="IPR004276">
    <property type="entry name" value="GlycoTrans_28_N"/>
</dbReference>
<dbReference type="OrthoDB" id="5835829at2759"/>
<dbReference type="GO" id="GO:0016906">
    <property type="term" value="F:sterol 3-beta-glucosyltransferase activity"/>
    <property type="evidence" value="ECO:0007669"/>
    <property type="project" value="UniProtKB-ARBA"/>
</dbReference>
<dbReference type="InterPro" id="IPR050426">
    <property type="entry name" value="Glycosyltransferase_28"/>
</dbReference>
<dbReference type="Pfam" id="PF03033">
    <property type="entry name" value="Glyco_transf_28"/>
    <property type="match status" value="1"/>
</dbReference>
<keyword evidence="4" id="KW-1185">Reference proteome</keyword>
<dbReference type="PANTHER" id="PTHR48050:SF13">
    <property type="entry name" value="STEROL 3-BETA-GLUCOSYLTRANSFERASE UGT80A2"/>
    <property type="match status" value="1"/>
</dbReference>
<evidence type="ECO:0000259" key="2">
    <source>
        <dbReference type="Pfam" id="PF03033"/>
    </source>
</evidence>
<proteinExistence type="predicted"/>
<dbReference type="EMBL" id="AGNL01003374">
    <property type="protein sequence ID" value="EJK74790.1"/>
    <property type="molecule type" value="Genomic_DNA"/>
</dbReference>
<evidence type="ECO:0000256" key="1">
    <source>
        <dbReference type="ARBA" id="ARBA00022679"/>
    </source>
</evidence>
<accession>K0TBB6</accession>
<protein>
    <recommendedName>
        <fullName evidence="2">Glycosyltransferase family 28 N-terminal domain-containing protein</fullName>
    </recommendedName>
</protein>
<keyword evidence="1" id="KW-0808">Transferase</keyword>
<dbReference type="Proteomes" id="UP000266841">
    <property type="component" value="Unassembled WGS sequence"/>
</dbReference>
<feature type="domain" description="Glycosyltransferase family 28 N-terminal" evidence="2">
    <location>
        <begin position="3"/>
        <end position="81"/>
    </location>
</feature>
<gene>
    <name evidence="3" type="ORF">THAOC_03514</name>
</gene>
<dbReference type="GO" id="GO:0005975">
    <property type="term" value="P:carbohydrate metabolic process"/>
    <property type="evidence" value="ECO:0007669"/>
    <property type="project" value="InterPro"/>
</dbReference>
<dbReference type="PANTHER" id="PTHR48050">
    <property type="entry name" value="STEROL 3-BETA-GLUCOSYLTRANSFERASE"/>
    <property type="match status" value="1"/>
</dbReference>
<organism evidence="3 4">
    <name type="scientific">Thalassiosira oceanica</name>
    <name type="common">Marine diatom</name>
    <dbReference type="NCBI Taxonomy" id="159749"/>
    <lineage>
        <taxon>Eukaryota</taxon>
        <taxon>Sar</taxon>
        <taxon>Stramenopiles</taxon>
        <taxon>Ochrophyta</taxon>
        <taxon>Bacillariophyta</taxon>
        <taxon>Coscinodiscophyceae</taxon>
        <taxon>Thalassiosirophycidae</taxon>
        <taxon>Thalassiosirales</taxon>
        <taxon>Thalassiosiraceae</taxon>
        <taxon>Thalassiosira</taxon>
    </lineage>
</organism>
<dbReference type="InterPro" id="IPR002213">
    <property type="entry name" value="UDP_glucos_trans"/>
</dbReference>
<dbReference type="CDD" id="cd03784">
    <property type="entry name" value="GT1_Gtf-like"/>
    <property type="match status" value="1"/>
</dbReference>
<name>K0TBB6_THAOC</name>
<evidence type="ECO:0000313" key="3">
    <source>
        <dbReference type="EMBL" id="EJK74790.1"/>
    </source>
</evidence>
<sequence length="447" mass="48843">MRIAILTCGSEGDIRPYIALGRELQSPRHSVPPHEVHIVTHPNASSRVLEAGLQFADIGSDFVSALADSELGRAVSDAGVFGKMSATKAFFAALIEDWFESGQRALKSIEPDLCVLGTFPMNIHSVLCSQVLKIPYCQIHLVPIVATSEHAPPVGYGDGQTSFNFMARIKWNLFFKIGYKLLYASTLSRLYKPLGVSISHSKVMTEWAGAPAVLGYSTTLSPRPSDYDETKVKIVGAILEGHSDEDVARFLETEDGRRIAEHLGAASKPFVYVGFGSMWDMLTKREKQRVLGEIIESTKVLKDVGRFIIQIDEESADEARKSNTFDSSDSILISKAPHSWLFPKMDVVVCHGGSGTTHRAILHCCATVVCPCKADSDQPFWAGCVERAKLGVRGPNMRNLSAARLAECVRQSLSPSVKAAVKTASEEMKKQDGARDGAKVILRDFSQ</sequence>
<dbReference type="Gene3D" id="3.40.50.2000">
    <property type="entry name" value="Glycogen Phosphorylase B"/>
    <property type="match status" value="2"/>
</dbReference>